<gene>
    <name evidence="2" type="ORF">GGR28_003474</name>
</gene>
<sequence length="193" mass="21791">MNPKVDAYLGKAKKWQPEMEKLRGILLAAGLEEEFKWGKPCYAYEGSNVVVIAGFKPHCALMFFKGALLKDPHGLLVQPGEHTQAMRQLRFTGLEEIRERQPILEGYLKQAKAVEKAGLKVKLKKTSELEVPEEFQRKLTASPELKTAFEALTPGRQRAYLIHFGSAKQSKTRVSRVERYVAHILSGKGVDDR</sequence>
<dbReference type="PIRSF" id="PIRSF021308">
    <property type="entry name" value="UCP021308"/>
    <property type="match status" value="1"/>
</dbReference>
<evidence type="ECO:0000259" key="1">
    <source>
        <dbReference type="Pfam" id="PF08818"/>
    </source>
</evidence>
<dbReference type="EMBL" id="JACIFF010000010">
    <property type="protein sequence ID" value="MBB4080835.1"/>
    <property type="molecule type" value="Genomic_DNA"/>
</dbReference>
<evidence type="ECO:0000313" key="3">
    <source>
        <dbReference type="Proteomes" id="UP000576209"/>
    </source>
</evidence>
<organism evidence="2 3">
    <name type="scientific">Neolewinella aquimaris</name>
    <dbReference type="NCBI Taxonomy" id="1835722"/>
    <lineage>
        <taxon>Bacteria</taxon>
        <taxon>Pseudomonadati</taxon>
        <taxon>Bacteroidota</taxon>
        <taxon>Saprospiria</taxon>
        <taxon>Saprospirales</taxon>
        <taxon>Lewinellaceae</taxon>
        <taxon>Neolewinella</taxon>
    </lineage>
</organism>
<keyword evidence="3" id="KW-1185">Reference proteome</keyword>
<proteinExistence type="predicted"/>
<dbReference type="SUPFAM" id="SSF159888">
    <property type="entry name" value="YdhG-like"/>
    <property type="match status" value="1"/>
</dbReference>
<dbReference type="Proteomes" id="UP000576209">
    <property type="component" value="Unassembled WGS sequence"/>
</dbReference>
<feature type="domain" description="YdhG-like" evidence="1">
    <location>
        <begin position="15"/>
        <end position="111"/>
    </location>
</feature>
<comment type="caution">
    <text evidence="2">The sequence shown here is derived from an EMBL/GenBank/DDBJ whole genome shotgun (WGS) entry which is preliminary data.</text>
</comment>
<reference evidence="2 3" key="1">
    <citation type="submission" date="2020-08" db="EMBL/GenBank/DDBJ databases">
        <title>Genomic Encyclopedia of Type Strains, Phase IV (KMG-IV): sequencing the most valuable type-strain genomes for metagenomic binning, comparative biology and taxonomic classification.</title>
        <authorList>
            <person name="Goeker M."/>
        </authorList>
    </citation>
    <scope>NUCLEOTIDE SEQUENCE [LARGE SCALE GENOMIC DNA]</scope>
    <source>
        <strain evidence="2 3">DSM 105137</strain>
    </source>
</reference>
<evidence type="ECO:0000313" key="2">
    <source>
        <dbReference type="EMBL" id="MBB4080835.1"/>
    </source>
</evidence>
<dbReference type="InterPro" id="IPR014922">
    <property type="entry name" value="YdhG-like"/>
</dbReference>
<dbReference type="AlphaFoldDB" id="A0A840EBC6"/>
<accession>A0A840EBC6</accession>
<name>A0A840EBC6_9BACT</name>
<dbReference type="RefSeq" id="WP_183497065.1">
    <property type="nucleotide sequence ID" value="NZ_JACIFF010000010.1"/>
</dbReference>
<dbReference type="Pfam" id="PF08818">
    <property type="entry name" value="DUF1801"/>
    <property type="match status" value="1"/>
</dbReference>
<dbReference type="Gene3D" id="3.90.1150.200">
    <property type="match status" value="1"/>
</dbReference>
<dbReference type="InterPro" id="IPR016786">
    <property type="entry name" value="YdeI_bac"/>
</dbReference>
<dbReference type="Pfam" id="PF13376">
    <property type="entry name" value="OmdA"/>
    <property type="match status" value="1"/>
</dbReference>
<protein>
    <submittedName>
        <fullName evidence="2">Uncharacterized protein YdeI (YjbR/CyaY-like superfamily)</fullName>
    </submittedName>
</protein>